<dbReference type="RefSeq" id="WP_310268468.1">
    <property type="nucleotide sequence ID" value="NZ_JAVDXW010000001.1"/>
</dbReference>
<organism evidence="6 7">
    <name type="scientific">Haloactinomyces albus</name>
    <dbReference type="NCBI Taxonomy" id="1352928"/>
    <lineage>
        <taxon>Bacteria</taxon>
        <taxon>Bacillati</taxon>
        <taxon>Actinomycetota</taxon>
        <taxon>Actinomycetes</taxon>
        <taxon>Actinopolysporales</taxon>
        <taxon>Actinopolysporaceae</taxon>
        <taxon>Haloactinomyces</taxon>
    </lineage>
</organism>
<dbReference type="SUPFAM" id="SSF52172">
    <property type="entry name" value="CheY-like"/>
    <property type="match status" value="1"/>
</dbReference>
<sequence length="220" mass="23300">MVDLVLGDDHAVFVDALVTVLPQKGITVLNTADSVRGTVASIRQHRPEICLLDRYFADGDGLDFIGDVIAAGETNTKVMILTADQDVAGMRRALNSGAVGYVNKMCGLDSLVTAIRRVVSGEVVADLATASARRPSRSDHARPLTTPLTGRERECLGLLVAGASTSMMAKQLGVSAATVRTHVQALLTKLGVHSRVEAASFAVRHCLLTDTEIPRSLARA</sequence>
<dbReference type="InterPro" id="IPR000792">
    <property type="entry name" value="Tscrpt_reg_LuxR_C"/>
</dbReference>
<dbReference type="GO" id="GO:0000160">
    <property type="term" value="P:phosphorelay signal transduction system"/>
    <property type="evidence" value="ECO:0007669"/>
    <property type="project" value="InterPro"/>
</dbReference>
<proteinExistence type="predicted"/>
<evidence type="ECO:0000313" key="6">
    <source>
        <dbReference type="EMBL" id="MDR7300165.1"/>
    </source>
</evidence>
<dbReference type="SMART" id="SM00448">
    <property type="entry name" value="REC"/>
    <property type="match status" value="1"/>
</dbReference>
<evidence type="ECO:0000256" key="3">
    <source>
        <dbReference type="PROSITE-ProRule" id="PRU00169"/>
    </source>
</evidence>
<dbReference type="InterPro" id="IPR051015">
    <property type="entry name" value="EvgA-like"/>
</dbReference>
<dbReference type="InterPro" id="IPR011006">
    <property type="entry name" value="CheY-like_superfamily"/>
</dbReference>
<reference evidence="6" key="1">
    <citation type="submission" date="2023-07" db="EMBL/GenBank/DDBJ databases">
        <title>Sequencing the genomes of 1000 actinobacteria strains.</title>
        <authorList>
            <person name="Klenk H.-P."/>
        </authorList>
    </citation>
    <scope>NUCLEOTIDE SEQUENCE</scope>
    <source>
        <strain evidence="6">DSM 45977</strain>
    </source>
</reference>
<evidence type="ECO:0000259" key="4">
    <source>
        <dbReference type="PROSITE" id="PS50043"/>
    </source>
</evidence>
<feature type="domain" description="Response regulatory" evidence="5">
    <location>
        <begin position="3"/>
        <end position="119"/>
    </location>
</feature>
<protein>
    <submittedName>
        <fullName evidence="6">Two-component system nitrate/nitrite response regulator NarL</fullName>
    </submittedName>
</protein>
<keyword evidence="7" id="KW-1185">Reference proteome</keyword>
<accession>A0AAE3ZA61</accession>
<keyword evidence="2" id="KW-0238">DNA-binding</keyword>
<evidence type="ECO:0000259" key="5">
    <source>
        <dbReference type="PROSITE" id="PS50110"/>
    </source>
</evidence>
<dbReference type="InterPro" id="IPR001789">
    <property type="entry name" value="Sig_transdc_resp-reg_receiver"/>
</dbReference>
<evidence type="ECO:0000313" key="7">
    <source>
        <dbReference type="Proteomes" id="UP001180845"/>
    </source>
</evidence>
<dbReference type="SMART" id="SM00421">
    <property type="entry name" value="HTH_LUXR"/>
    <property type="match status" value="1"/>
</dbReference>
<dbReference type="AlphaFoldDB" id="A0AAE3ZA61"/>
<dbReference type="InterPro" id="IPR016032">
    <property type="entry name" value="Sig_transdc_resp-reg_C-effctor"/>
</dbReference>
<dbReference type="Gene3D" id="3.40.50.2300">
    <property type="match status" value="1"/>
</dbReference>
<dbReference type="SUPFAM" id="SSF46894">
    <property type="entry name" value="C-terminal effector domain of the bipartite response regulators"/>
    <property type="match status" value="1"/>
</dbReference>
<dbReference type="EMBL" id="JAVDXW010000001">
    <property type="protein sequence ID" value="MDR7300165.1"/>
    <property type="molecule type" value="Genomic_DNA"/>
</dbReference>
<feature type="domain" description="HTH luxR-type" evidence="4">
    <location>
        <begin position="141"/>
        <end position="206"/>
    </location>
</feature>
<dbReference type="PROSITE" id="PS50043">
    <property type="entry name" value="HTH_LUXR_2"/>
    <property type="match status" value="1"/>
</dbReference>
<dbReference type="Pfam" id="PF00072">
    <property type="entry name" value="Response_reg"/>
    <property type="match status" value="1"/>
</dbReference>
<name>A0AAE3ZA61_9ACTN</name>
<dbReference type="Proteomes" id="UP001180845">
    <property type="component" value="Unassembled WGS sequence"/>
</dbReference>
<dbReference type="InterPro" id="IPR036388">
    <property type="entry name" value="WH-like_DNA-bd_sf"/>
</dbReference>
<dbReference type="GO" id="GO:0003677">
    <property type="term" value="F:DNA binding"/>
    <property type="evidence" value="ECO:0007669"/>
    <property type="project" value="UniProtKB-KW"/>
</dbReference>
<dbReference type="PRINTS" id="PR00038">
    <property type="entry name" value="HTHLUXR"/>
</dbReference>
<dbReference type="CDD" id="cd17535">
    <property type="entry name" value="REC_NarL-like"/>
    <property type="match status" value="1"/>
</dbReference>
<dbReference type="GO" id="GO:0006355">
    <property type="term" value="P:regulation of DNA-templated transcription"/>
    <property type="evidence" value="ECO:0007669"/>
    <property type="project" value="InterPro"/>
</dbReference>
<evidence type="ECO:0000256" key="1">
    <source>
        <dbReference type="ARBA" id="ARBA00022553"/>
    </source>
</evidence>
<gene>
    <name evidence="6" type="ORF">JOF55_000346</name>
</gene>
<evidence type="ECO:0000256" key="2">
    <source>
        <dbReference type="ARBA" id="ARBA00023125"/>
    </source>
</evidence>
<keyword evidence="1 3" id="KW-0597">Phosphoprotein</keyword>
<dbReference type="Pfam" id="PF00196">
    <property type="entry name" value="GerE"/>
    <property type="match status" value="1"/>
</dbReference>
<dbReference type="Gene3D" id="1.10.10.10">
    <property type="entry name" value="Winged helix-like DNA-binding domain superfamily/Winged helix DNA-binding domain"/>
    <property type="match status" value="1"/>
</dbReference>
<comment type="caution">
    <text evidence="6">The sequence shown here is derived from an EMBL/GenBank/DDBJ whole genome shotgun (WGS) entry which is preliminary data.</text>
</comment>
<dbReference type="PROSITE" id="PS50110">
    <property type="entry name" value="RESPONSE_REGULATORY"/>
    <property type="match status" value="1"/>
</dbReference>
<feature type="modified residue" description="4-aspartylphosphate" evidence="3">
    <location>
        <position position="53"/>
    </location>
</feature>
<dbReference type="PANTHER" id="PTHR45566:SF2">
    <property type="entry name" value="NARL SUBFAMILY"/>
    <property type="match status" value="1"/>
</dbReference>
<dbReference type="CDD" id="cd06170">
    <property type="entry name" value="LuxR_C_like"/>
    <property type="match status" value="1"/>
</dbReference>
<dbReference type="PANTHER" id="PTHR45566">
    <property type="entry name" value="HTH-TYPE TRANSCRIPTIONAL REGULATOR YHJB-RELATED"/>
    <property type="match status" value="1"/>
</dbReference>
<dbReference type="InterPro" id="IPR058245">
    <property type="entry name" value="NreC/VraR/RcsB-like_REC"/>
</dbReference>